<evidence type="ECO:0000313" key="6">
    <source>
        <dbReference type="Proteomes" id="UP000283369"/>
    </source>
</evidence>
<dbReference type="EMBL" id="QRYV01000033">
    <property type="protein sequence ID" value="RGV13428.1"/>
    <property type="molecule type" value="Genomic_DNA"/>
</dbReference>
<keyword evidence="2 3" id="KW-0067">ATP-binding</keyword>
<dbReference type="RefSeq" id="WP_117810105.1">
    <property type="nucleotide sequence ID" value="NZ_JAQCUV010000033.1"/>
</dbReference>
<evidence type="ECO:0000313" key="5">
    <source>
        <dbReference type="EMBL" id="RGV13428.1"/>
    </source>
</evidence>
<dbReference type="GO" id="GO:0005737">
    <property type="term" value="C:cytoplasm"/>
    <property type="evidence" value="ECO:0007669"/>
    <property type="project" value="TreeGrafter"/>
</dbReference>
<dbReference type="Proteomes" id="UP000283369">
    <property type="component" value="Unassembled WGS sequence"/>
</dbReference>
<dbReference type="PROSITE" id="PS00107">
    <property type="entry name" value="PROTEIN_KINASE_ATP"/>
    <property type="match status" value="1"/>
</dbReference>
<dbReference type="Pfam" id="PF00069">
    <property type="entry name" value="Pkinase"/>
    <property type="match status" value="1"/>
</dbReference>
<dbReference type="Gene3D" id="1.10.510.10">
    <property type="entry name" value="Transferase(Phosphotransferase) domain 1"/>
    <property type="match status" value="1"/>
</dbReference>
<dbReference type="PROSITE" id="PS50011">
    <property type="entry name" value="PROTEIN_KINASE_DOM"/>
    <property type="match status" value="1"/>
</dbReference>
<evidence type="ECO:0000256" key="3">
    <source>
        <dbReference type="PROSITE-ProRule" id="PRU10141"/>
    </source>
</evidence>
<accession>A0A412VUY2</accession>
<dbReference type="GO" id="GO:0005524">
    <property type="term" value="F:ATP binding"/>
    <property type="evidence" value="ECO:0007669"/>
    <property type="project" value="UniProtKB-UniRule"/>
</dbReference>
<dbReference type="PROSITE" id="PS00108">
    <property type="entry name" value="PROTEIN_KINASE_ST"/>
    <property type="match status" value="1"/>
</dbReference>
<evidence type="ECO:0000256" key="2">
    <source>
        <dbReference type="ARBA" id="ARBA00022840"/>
    </source>
</evidence>
<dbReference type="InterPro" id="IPR000719">
    <property type="entry name" value="Prot_kinase_dom"/>
</dbReference>
<sequence>MAKQKYNLKNYNLRTNRKIGKWTLAKKIGTGGNGEVWICRDSLKHEYAIKFLKWGGSNGYKRFFDEVTFMEQFGSIHGVLPIIDKYIPEYSKRYNNTKLPFYYVMPLAESAIKKIQKASISEKISIIQELLAMLTSLHNHNIAHRDIKPENILFYNNSYVLSDFGLVFFNKKTMKTPIGTKIGAKRTISPQMERDAVHADKFKADVYSMAKTIWIILTNDIKSFEGQYILNSVVSLRKYISDEIYLYPLEKLLVQCTDYSEEARPNAMELEQKFREWIDINKSWSRRNLLQWQEIQEQLFPTMVPTHAEWHDINDIVNVLRLLGKYNSQNHTFFPDTGGLDLTSANLSYEKDCIELHFNGLVCVVKPKRLSFEFINSEIEWNYFSLETHSLKAITSNYSEEYYSEEFCEIKPLDYQPLELFDNISKEEYEINHPRHIIRYLHGNFVMFHKDSIYNHFISQYKGEHDKLGLQKFRDIISQLADKYKGENMMTLTKKQSS</sequence>
<gene>
    <name evidence="5" type="ORF">DWW25_14580</name>
</gene>
<dbReference type="AlphaFoldDB" id="A0A412VUY2"/>
<evidence type="ECO:0000256" key="1">
    <source>
        <dbReference type="ARBA" id="ARBA00022741"/>
    </source>
</evidence>
<dbReference type="GO" id="GO:0004674">
    <property type="term" value="F:protein serine/threonine kinase activity"/>
    <property type="evidence" value="ECO:0007669"/>
    <property type="project" value="TreeGrafter"/>
</dbReference>
<feature type="binding site" evidence="3">
    <location>
        <position position="50"/>
    </location>
    <ligand>
        <name>ATP</name>
        <dbReference type="ChEBI" id="CHEBI:30616"/>
    </ligand>
</feature>
<dbReference type="InterPro" id="IPR011009">
    <property type="entry name" value="Kinase-like_dom_sf"/>
</dbReference>
<organism evidence="5 6">
    <name type="scientific">Bacteroides xylanisolvens</name>
    <dbReference type="NCBI Taxonomy" id="371601"/>
    <lineage>
        <taxon>Bacteria</taxon>
        <taxon>Pseudomonadati</taxon>
        <taxon>Bacteroidota</taxon>
        <taxon>Bacteroidia</taxon>
        <taxon>Bacteroidales</taxon>
        <taxon>Bacteroidaceae</taxon>
        <taxon>Bacteroides</taxon>
    </lineage>
</organism>
<dbReference type="Gene3D" id="3.30.200.20">
    <property type="entry name" value="Phosphorylase Kinase, domain 1"/>
    <property type="match status" value="1"/>
</dbReference>
<comment type="caution">
    <text evidence="5">The sequence shown here is derived from an EMBL/GenBank/DDBJ whole genome shotgun (WGS) entry which is preliminary data.</text>
</comment>
<dbReference type="PANTHER" id="PTHR44167">
    <property type="entry name" value="OVARIAN-SPECIFIC SERINE/THREONINE-PROTEIN KINASE LOK-RELATED"/>
    <property type="match status" value="1"/>
</dbReference>
<proteinExistence type="predicted"/>
<evidence type="ECO:0000259" key="4">
    <source>
        <dbReference type="PROSITE" id="PS50011"/>
    </source>
</evidence>
<feature type="domain" description="Protein kinase" evidence="4">
    <location>
        <begin position="22"/>
        <end position="278"/>
    </location>
</feature>
<dbReference type="InterPro" id="IPR017441">
    <property type="entry name" value="Protein_kinase_ATP_BS"/>
</dbReference>
<dbReference type="PANTHER" id="PTHR44167:SF24">
    <property type="entry name" value="SERINE_THREONINE-PROTEIN KINASE CHK2"/>
    <property type="match status" value="1"/>
</dbReference>
<dbReference type="SMART" id="SM00220">
    <property type="entry name" value="S_TKc"/>
    <property type="match status" value="1"/>
</dbReference>
<dbReference type="InterPro" id="IPR008271">
    <property type="entry name" value="Ser/Thr_kinase_AS"/>
</dbReference>
<name>A0A412VUY2_9BACE</name>
<protein>
    <recommendedName>
        <fullName evidence="4">Protein kinase domain-containing protein</fullName>
    </recommendedName>
</protein>
<dbReference type="SUPFAM" id="SSF56112">
    <property type="entry name" value="Protein kinase-like (PK-like)"/>
    <property type="match status" value="1"/>
</dbReference>
<reference evidence="5 6" key="1">
    <citation type="submission" date="2018-08" db="EMBL/GenBank/DDBJ databases">
        <title>A genome reference for cultivated species of the human gut microbiota.</title>
        <authorList>
            <person name="Zou Y."/>
            <person name="Xue W."/>
            <person name="Luo G."/>
        </authorList>
    </citation>
    <scope>NUCLEOTIDE SEQUENCE [LARGE SCALE GENOMIC DNA]</scope>
    <source>
        <strain evidence="5 6">AF14-7</strain>
    </source>
</reference>
<keyword evidence="1 3" id="KW-0547">Nucleotide-binding</keyword>